<dbReference type="InterPro" id="IPR013785">
    <property type="entry name" value="Aldolase_TIM"/>
</dbReference>
<dbReference type="KEGG" id="dwd:DSCW_40780"/>
<comment type="similarity">
    <text evidence="3">Belongs to the radical SAM superfamily. RlmN family.</text>
</comment>
<dbReference type="Pfam" id="PF04055">
    <property type="entry name" value="Radical_SAM"/>
    <property type="match status" value="1"/>
</dbReference>
<dbReference type="RefSeq" id="WP_155305474.1">
    <property type="nucleotide sequence ID" value="NZ_AP021875.1"/>
</dbReference>
<comment type="cofactor">
    <cofactor evidence="1">
        <name>[4Fe-4S] cluster</name>
        <dbReference type="ChEBI" id="CHEBI:49883"/>
    </cofactor>
</comment>
<dbReference type="AlphaFoldDB" id="A0A5K7ZAD6"/>
<keyword evidence="10" id="KW-0479">Metal-binding</keyword>
<gene>
    <name evidence="15" type="primary">rlmN_1</name>
    <name evidence="15" type="ORF">DSCW_40780</name>
</gene>
<evidence type="ECO:0000256" key="13">
    <source>
        <dbReference type="ARBA" id="ARBA00023157"/>
    </source>
</evidence>
<evidence type="ECO:0000259" key="14">
    <source>
        <dbReference type="PROSITE" id="PS51918"/>
    </source>
</evidence>
<dbReference type="InterPro" id="IPR004383">
    <property type="entry name" value="rRNA_lsu_MTrfase_RlmN/Cfr"/>
</dbReference>
<protein>
    <submittedName>
        <fullName evidence="15">Dual-specificity RNA methyltransferase RlmN</fullName>
    </submittedName>
</protein>
<evidence type="ECO:0000256" key="1">
    <source>
        <dbReference type="ARBA" id="ARBA00001966"/>
    </source>
</evidence>
<keyword evidence="11" id="KW-0408">Iron</keyword>
<dbReference type="NCBIfam" id="TIGR00048">
    <property type="entry name" value="rRNA_mod_RlmN"/>
    <property type="match status" value="1"/>
</dbReference>
<name>A0A5K7ZAD6_9BACT</name>
<dbReference type="InterPro" id="IPR058240">
    <property type="entry name" value="rSAM_sf"/>
</dbReference>
<dbReference type="SFLD" id="SFLDF00275">
    <property type="entry name" value="adenosine_C2_methyltransferase"/>
    <property type="match status" value="1"/>
</dbReference>
<feature type="domain" description="Radical SAM core" evidence="14">
    <location>
        <begin position="107"/>
        <end position="338"/>
    </location>
</feature>
<dbReference type="GO" id="GO:0046872">
    <property type="term" value="F:metal ion binding"/>
    <property type="evidence" value="ECO:0007669"/>
    <property type="project" value="UniProtKB-KW"/>
</dbReference>
<dbReference type="GO" id="GO:0051539">
    <property type="term" value="F:4 iron, 4 sulfur cluster binding"/>
    <property type="evidence" value="ECO:0007669"/>
    <property type="project" value="UniProtKB-KW"/>
</dbReference>
<dbReference type="PROSITE" id="PS51918">
    <property type="entry name" value="RADICAL_SAM"/>
    <property type="match status" value="1"/>
</dbReference>
<proteinExistence type="inferred from homology"/>
<accession>A0A5K7ZAD6</accession>
<keyword evidence="8 15" id="KW-0808">Transferase</keyword>
<keyword evidence="6" id="KW-0698">rRNA processing</keyword>
<dbReference type="OrthoDB" id="9793973at2"/>
<dbReference type="PANTHER" id="PTHR30544:SF5">
    <property type="entry name" value="RADICAL SAM CORE DOMAIN-CONTAINING PROTEIN"/>
    <property type="match status" value="1"/>
</dbReference>
<evidence type="ECO:0000256" key="6">
    <source>
        <dbReference type="ARBA" id="ARBA00022552"/>
    </source>
</evidence>
<organism evidence="15 16">
    <name type="scientific">Desulfosarcina widdelii</name>
    <dbReference type="NCBI Taxonomy" id="947919"/>
    <lineage>
        <taxon>Bacteria</taxon>
        <taxon>Pseudomonadati</taxon>
        <taxon>Thermodesulfobacteriota</taxon>
        <taxon>Desulfobacteria</taxon>
        <taxon>Desulfobacterales</taxon>
        <taxon>Desulfosarcinaceae</taxon>
        <taxon>Desulfosarcina</taxon>
    </lineage>
</organism>
<evidence type="ECO:0000256" key="3">
    <source>
        <dbReference type="ARBA" id="ARBA00007544"/>
    </source>
</evidence>
<evidence type="ECO:0000256" key="12">
    <source>
        <dbReference type="ARBA" id="ARBA00023014"/>
    </source>
</evidence>
<sequence>MNTDKRQRPLSDIFSLTHDQFVDAAFHRYGKKAYYSSPVYRQIMKNGQTDLSALDSADRIPQWLDQTEADLGPMRGKVVKRIDDGGVAKFVTRLDDGLDIESVIIPMHRRHTLCVSSQVGCRMGCRFCRTGKMGLIRNLDAGEIVEQIFTARHGLGVDVRNVVFMGMGEPLDNLDNVVQAIRVLEDQRGMDIARRYITVSTAGVVDGIDRLARLDDGPVNLAISLNAPNDEVRSRIMPVNRNNPMAALKASLLRYPLRKKSACFIEYVLIQGINDRPEHARALARYLKPLPVKLNLIAYNPTPDSGLQAPSPDAVEQFRSWLVAEKVFVRQRGEKGGAIMAACGQLGGKQRLSVPEHCR</sequence>
<evidence type="ECO:0000256" key="9">
    <source>
        <dbReference type="ARBA" id="ARBA00022691"/>
    </source>
</evidence>
<reference evidence="15 16" key="1">
    <citation type="submission" date="2019-11" db="EMBL/GenBank/DDBJ databases">
        <title>Comparative genomics of hydrocarbon-degrading Desulfosarcina strains.</title>
        <authorList>
            <person name="Watanabe M."/>
            <person name="Kojima H."/>
            <person name="Fukui M."/>
        </authorList>
    </citation>
    <scope>NUCLEOTIDE SEQUENCE [LARGE SCALE GENOMIC DNA]</scope>
    <source>
        <strain evidence="15 16">PP31</strain>
    </source>
</reference>
<dbReference type="SFLD" id="SFLDS00029">
    <property type="entry name" value="Radical_SAM"/>
    <property type="match status" value="1"/>
</dbReference>
<dbReference type="SFLD" id="SFLDG01062">
    <property type="entry name" value="methyltransferase_(Class_A)"/>
    <property type="match status" value="1"/>
</dbReference>
<dbReference type="SUPFAM" id="SSF102114">
    <property type="entry name" value="Radical SAM enzymes"/>
    <property type="match status" value="1"/>
</dbReference>
<evidence type="ECO:0000313" key="15">
    <source>
        <dbReference type="EMBL" id="BBO76661.1"/>
    </source>
</evidence>
<dbReference type="InterPro" id="IPR040072">
    <property type="entry name" value="Methyltransferase_A"/>
</dbReference>
<dbReference type="CDD" id="cd01335">
    <property type="entry name" value="Radical_SAM"/>
    <property type="match status" value="1"/>
</dbReference>
<dbReference type="Proteomes" id="UP000427769">
    <property type="component" value="Chromosome"/>
</dbReference>
<evidence type="ECO:0000256" key="10">
    <source>
        <dbReference type="ARBA" id="ARBA00022723"/>
    </source>
</evidence>
<dbReference type="PIRSF" id="PIRSF006004">
    <property type="entry name" value="CHP00048"/>
    <property type="match status" value="1"/>
</dbReference>
<evidence type="ECO:0000256" key="4">
    <source>
        <dbReference type="ARBA" id="ARBA00022485"/>
    </source>
</evidence>
<dbReference type="GO" id="GO:0008173">
    <property type="term" value="F:RNA methyltransferase activity"/>
    <property type="evidence" value="ECO:0007669"/>
    <property type="project" value="InterPro"/>
</dbReference>
<dbReference type="EMBL" id="AP021875">
    <property type="protein sequence ID" value="BBO76661.1"/>
    <property type="molecule type" value="Genomic_DNA"/>
</dbReference>
<comment type="subcellular location">
    <subcellularLocation>
        <location evidence="2">Cytoplasm</location>
    </subcellularLocation>
</comment>
<keyword evidence="13" id="KW-1015">Disulfide bond</keyword>
<dbReference type="GO" id="GO:0005737">
    <property type="term" value="C:cytoplasm"/>
    <property type="evidence" value="ECO:0007669"/>
    <property type="project" value="UniProtKB-SubCell"/>
</dbReference>
<dbReference type="Gene3D" id="3.20.20.70">
    <property type="entry name" value="Aldolase class I"/>
    <property type="match status" value="1"/>
</dbReference>
<evidence type="ECO:0000256" key="7">
    <source>
        <dbReference type="ARBA" id="ARBA00022603"/>
    </source>
</evidence>
<dbReference type="GO" id="GO:0070475">
    <property type="term" value="P:rRNA base methylation"/>
    <property type="evidence" value="ECO:0007669"/>
    <property type="project" value="InterPro"/>
</dbReference>
<keyword evidence="16" id="KW-1185">Reference proteome</keyword>
<evidence type="ECO:0000256" key="8">
    <source>
        <dbReference type="ARBA" id="ARBA00022679"/>
    </source>
</evidence>
<evidence type="ECO:0000256" key="11">
    <source>
        <dbReference type="ARBA" id="ARBA00023004"/>
    </source>
</evidence>
<keyword evidence="5" id="KW-0963">Cytoplasm</keyword>
<evidence type="ECO:0000313" key="16">
    <source>
        <dbReference type="Proteomes" id="UP000427769"/>
    </source>
</evidence>
<keyword evidence="9" id="KW-0949">S-adenosyl-L-methionine</keyword>
<keyword evidence="7 15" id="KW-0489">Methyltransferase</keyword>
<dbReference type="InterPro" id="IPR007197">
    <property type="entry name" value="rSAM"/>
</dbReference>
<dbReference type="InterPro" id="IPR027492">
    <property type="entry name" value="RNA_MTrfase_RlmN"/>
</dbReference>
<keyword evidence="12" id="KW-0411">Iron-sulfur</keyword>
<dbReference type="GO" id="GO:0030488">
    <property type="term" value="P:tRNA methylation"/>
    <property type="evidence" value="ECO:0007669"/>
    <property type="project" value="InterPro"/>
</dbReference>
<evidence type="ECO:0000256" key="2">
    <source>
        <dbReference type="ARBA" id="ARBA00004496"/>
    </source>
</evidence>
<dbReference type="PANTHER" id="PTHR30544">
    <property type="entry name" value="23S RRNA METHYLTRANSFERASE"/>
    <property type="match status" value="1"/>
</dbReference>
<keyword evidence="4" id="KW-0004">4Fe-4S</keyword>
<evidence type="ECO:0000256" key="5">
    <source>
        <dbReference type="ARBA" id="ARBA00022490"/>
    </source>
</evidence>